<keyword evidence="2" id="KW-1133">Transmembrane helix</keyword>
<dbReference type="RefSeq" id="WP_150895334.1">
    <property type="nucleotide sequence ID" value="NZ_VYUY01000022.1"/>
</dbReference>
<feature type="transmembrane region" description="Helical" evidence="2">
    <location>
        <begin position="246"/>
        <end position="263"/>
    </location>
</feature>
<feature type="transmembrane region" description="Helical" evidence="2">
    <location>
        <begin position="205"/>
        <end position="226"/>
    </location>
</feature>
<evidence type="ECO:0000256" key="1">
    <source>
        <dbReference type="SAM" id="MobiDB-lite"/>
    </source>
</evidence>
<dbReference type="AlphaFoldDB" id="A0A5N0T7Y3"/>
<feature type="transmembrane region" description="Helical" evidence="2">
    <location>
        <begin position="319"/>
        <end position="340"/>
    </location>
</feature>
<evidence type="ECO:0000256" key="2">
    <source>
        <dbReference type="SAM" id="Phobius"/>
    </source>
</evidence>
<proteinExistence type="predicted"/>
<keyword evidence="4" id="KW-1185">Reference proteome</keyword>
<sequence>MVTTDDAEELREHLATLERENAELRAHVPDRRRAGAWRAVLSALCIVLATILVPVATVGGWARAELVDEESFLATFGPMADDPEIQRYVIETASAAIVDAVDVEQLTGDLFDGIATLGLPERAQAALTLLRSPAAEGVKSLIGTGVTTAVESDAFPQAWRTALVASHRALAAAATGDPSGTVTLSATGEVGIQLAPIIEEVKTQLVVGGFAFAGAIPAVDVTIVVAQSDSLVLLSTAYALADAIGWWLPVVTLALFAGGVLLARDRRIGMRGAGIGLAIGGFLLAAAFSLGAVLVPGAAPSLGLPAGALSSLYAHLVGRMQDTGVLLGLIGVFLIILAWAKGPARTARSVRTALGGVNESIRRGLAARGLRTGHLGATVSRHAASLHVGIVVVALAVLFVVRPLSAGTLWTVALVAVAVWWATELIQPPRARPDAPADAPVPAEPLRSGA</sequence>
<feature type="compositionally biased region" description="Low complexity" evidence="1">
    <location>
        <begin position="434"/>
        <end position="450"/>
    </location>
</feature>
<evidence type="ECO:0000313" key="3">
    <source>
        <dbReference type="EMBL" id="KAA9129926.1"/>
    </source>
</evidence>
<comment type="caution">
    <text evidence="3">The sequence shown here is derived from an EMBL/GenBank/DDBJ whole genome shotgun (WGS) entry which is preliminary data.</text>
</comment>
<dbReference type="Proteomes" id="UP000326838">
    <property type="component" value="Unassembled WGS sequence"/>
</dbReference>
<feature type="transmembrane region" description="Helical" evidence="2">
    <location>
        <begin position="407"/>
        <end position="423"/>
    </location>
</feature>
<keyword evidence="2" id="KW-0812">Transmembrane</keyword>
<evidence type="ECO:0000313" key="4">
    <source>
        <dbReference type="Proteomes" id="UP000326838"/>
    </source>
</evidence>
<organism evidence="3 4">
    <name type="scientific">Microbacterium caowuchunii</name>
    <dbReference type="NCBI Taxonomy" id="2614638"/>
    <lineage>
        <taxon>Bacteria</taxon>
        <taxon>Bacillati</taxon>
        <taxon>Actinomycetota</taxon>
        <taxon>Actinomycetes</taxon>
        <taxon>Micrococcales</taxon>
        <taxon>Microbacteriaceae</taxon>
        <taxon>Microbacterium</taxon>
    </lineage>
</organism>
<reference evidence="4" key="1">
    <citation type="submission" date="2019-09" db="EMBL/GenBank/DDBJ databases">
        <title>Mumia zhuanghuii sp. nov. isolated from the intestinal contents of plateau pika (Ochotona curzoniae) in the Qinghai-Tibet plateau of China.</title>
        <authorList>
            <person name="Tian Z."/>
        </authorList>
    </citation>
    <scope>NUCLEOTIDE SEQUENCE [LARGE SCALE GENOMIC DNA]</scope>
    <source>
        <strain evidence="4">L-033</strain>
    </source>
</reference>
<feature type="region of interest" description="Disordered" evidence="1">
    <location>
        <begin position="430"/>
        <end position="450"/>
    </location>
</feature>
<protein>
    <recommendedName>
        <fullName evidence="5">Integral membrane protein</fullName>
    </recommendedName>
</protein>
<gene>
    <name evidence="3" type="ORF">F6B40_14615</name>
</gene>
<feature type="transmembrane region" description="Helical" evidence="2">
    <location>
        <begin position="39"/>
        <end position="62"/>
    </location>
</feature>
<name>A0A5N0T7Y3_9MICO</name>
<keyword evidence="2" id="KW-0472">Membrane</keyword>
<accession>A0A5N0T7Y3</accession>
<dbReference type="EMBL" id="VYUY01000022">
    <property type="protein sequence ID" value="KAA9129926.1"/>
    <property type="molecule type" value="Genomic_DNA"/>
</dbReference>
<evidence type="ECO:0008006" key="5">
    <source>
        <dbReference type="Google" id="ProtNLM"/>
    </source>
</evidence>
<feature type="transmembrane region" description="Helical" evidence="2">
    <location>
        <begin position="383"/>
        <end position="401"/>
    </location>
</feature>
<feature type="transmembrane region" description="Helical" evidence="2">
    <location>
        <begin position="275"/>
        <end position="299"/>
    </location>
</feature>